<organism evidence="4 5">
    <name type="scientific">Pseudohongiella spirulinae</name>
    <dbReference type="NCBI Taxonomy" id="1249552"/>
    <lineage>
        <taxon>Bacteria</taxon>
        <taxon>Pseudomonadati</taxon>
        <taxon>Pseudomonadota</taxon>
        <taxon>Gammaproteobacteria</taxon>
        <taxon>Pseudomonadales</taxon>
        <taxon>Pseudohongiellaceae</taxon>
        <taxon>Pseudohongiella</taxon>
    </lineage>
</organism>
<dbReference type="Pfam" id="PF00089">
    <property type="entry name" value="Trypsin"/>
    <property type="match status" value="1"/>
</dbReference>
<proteinExistence type="inferred from homology"/>
<dbReference type="GO" id="GO:0006508">
    <property type="term" value="P:proteolysis"/>
    <property type="evidence" value="ECO:0007669"/>
    <property type="project" value="InterPro"/>
</dbReference>
<dbReference type="STRING" id="1249552.PS2015_544"/>
<reference evidence="4 5" key="1">
    <citation type="submission" date="2015-11" db="EMBL/GenBank/DDBJ databases">
        <authorList>
            <person name="Zhang Y."/>
            <person name="Guo Z."/>
        </authorList>
    </citation>
    <scope>NUCLEOTIDE SEQUENCE [LARGE SCALE GENOMIC DNA]</scope>
    <source>
        <strain evidence="4 5">KCTC 32221</strain>
    </source>
</reference>
<dbReference type="Proteomes" id="UP000065641">
    <property type="component" value="Chromosome"/>
</dbReference>
<evidence type="ECO:0000313" key="4">
    <source>
        <dbReference type="EMBL" id="ALO45229.1"/>
    </source>
</evidence>
<dbReference type="PRINTS" id="PR00722">
    <property type="entry name" value="CHYMOTRYPSIN"/>
</dbReference>
<dbReference type="Gene3D" id="2.40.10.10">
    <property type="entry name" value="Trypsin-like serine proteases"/>
    <property type="match status" value="1"/>
</dbReference>
<gene>
    <name evidence="4" type="ORF">PS2015_544</name>
</gene>
<dbReference type="InterPro" id="IPR043504">
    <property type="entry name" value="Peptidase_S1_PA_chymotrypsin"/>
</dbReference>
<protein>
    <recommendedName>
        <fullName evidence="3">Peptidase S1 domain-containing protein</fullName>
    </recommendedName>
</protein>
<keyword evidence="5" id="KW-1185">Reference proteome</keyword>
<dbReference type="SUPFAM" id="SSF50494">
    <property type="entry name" value="Trypsin-like serine proteases"/>
    <property type="match status" value="1"/>
</dbReference>
<dbReference type="SMART" id="SM00020">
    <property type="entry name" value="Tryp_SPc"/>
    <property type="match status" value="1"/>
</dbReference>
<dbReference type="GO" id="GO:0004252">
    <property type="term" value="F:serine-type endopeptidase activity"/>
    <property type="evidence" value="ECO:0007669"/>
    <property type="project" value="InterPro"/>
</dbReference>
<dbReference type="PANTHER" id="PTHR24276">
    <property type="entry name" value="POLYSERASE-RELATED"/>
    <property type="match status" value="1"/>
</dbReference>
<comment type="similarity">
    <text evidence="1">Belongs to the peptidase S1 family.</text>
</comment>
<dbReference type="InterPro" id="IPR018114">
    <property type="entry name" value="TRYPSIN_HIS"/>
</dbReference>
<keyword evidence="2" id="KW-1015">Disulfide bond</keyword>
<evidence type="ECO:0000256" key="1">
    <source>
        <dbReference type="ARBA" id="ARBA00007664"/>
    </source>
</evidence>
<dbReference type="InterPro" id="IPR050430">
    <property type="entry name" value="Peptidase_S1"/>
</dbReference>
<sequence precursor="true">MAYLLLLISLPANAIIVRHDTGYGRFIASESDYPAIFPLLRSEHGHTCVASLIAERWALTAAHCVLETGLSEAMDSHQSYPVAIAGTANEIVKVIFHPRWPGIARDTQSAGEVDLALLKLSHATPGVSPLVIYNGRSEAGRQLTFLGWGSAGMGSSEDRFRDGRLRFARNSVVAANSHLHFDFDDPAPRGSLAVPFEGIPGLGDSGGPALLPDDDVQVLFGVAVGELGGPERQGRYGARIIYERVSLHADWIVEHADGVQVSALQ</sequence>
<dbReference type="InterPro" id="IPR001254">
    <property type="entry name" value="Trypsin_dom"/>
</dbReference>
<dbReference type="PROSITE" id="PS50240">
    <property type="entry name" value="TRYPSIN_DOM"/>
    <property type="match status" value="1"/>
</dbReference>
<dbReference type="PROSITE" id="PS00134">
    <property type="entry name" value="TRYPSIN_HIS"/>
    <property type="match status" value="1"/>
</dbReference>
<dbReference type="PANTHER" id="PTHR24276:SF98">
    <property type="entry name" value="FI18310P1-RELATED"/>
    <property type="match status" value="1"/>
</dbReference>
<dbReference type="KEGG" id="pspi:PS2015_544"/>
<name>A0A0S2KA34_9GAMM</name>
<dbReference type="InterPro" id="IPR009003">
    <property type="entry name" value="Peptidase_S1_PA"/>
</dbReference>
<evidence type="ECO:0000256" key="2">
    <source>
        <dbReference type="ARBA" id="ARBA00023157"/>
    </source>
</evidence>
<evidence type="ECO:0000259" key="3">
    <source>
        <dbReference type="PROSITE" id="PS50240"/>
    </source>
</evidence>
<dbReference type="AlphaFoldDB" id="A0A0S2KA34"/>
<accession>A0A0S2KA34</accession>
<dbReference type="InterPro" id="IPR001314">
    <property type="entry name" value="Peptidase_S1A"/>
</dbReference>
<feature type="domain" description="Peptidase S1" evidence="3">
    <location>
        <begin position="16"/>
        <end position="257"/>
    </location>
</feature>
<dbReference type="EMBL" id="CP013189">
    <property type="protein sequence ID" value="ALO45229.1"/>
    <property type="molecule type" value="Genomic_DNA"/>
</dbReference>
<evidence type="ECO:0000313" key="5">
    <source>
        <dbReference type="Proteomes" id="UP000065641"/>
    </source>
</evidence>